<reference evidence="4" key="1">
    <citation type="journal article" date="2019" name="Int. J. Syst. Evol. Microbiol.">
        <title>The Global Catalogue of Microorganisms (GCM) 10K type strain sequencing project: providing services to taxonomists for standard genome sequencing and annotation.</title>
        <authorList>
            <consortium name="The Broad Institute Genomics Platform"/>
            <consortium name="The Broad Institute Genome Sequencing Center for Infectious Disease"/>
            <person name="Wu L."/>
            <person name="Ma J."/>
        </authorList>
    </citation>
    <scope>NUCLEOTIDE SEQUENCE [LARGE SCALE GENOMIC DNA]</scope>
    <source>
        <strain evidence="4">KACC 11299</strain>
    </source>
</reference>
<dbReference type="CDD" id="cd04688">
    <property type="entry name" value="NUDIX_Hydrolase"/>
    <property type="match status" value="1"/>
</dbReference>
<evidence type="ECO:0000256" key="1">
    <source>
        <dbReference type="ARBA" id="ARBA00022801"/>
    </source>
</evidence>
<dbReference type="Pfam" id="PF00293">
    <property type="entry name" value="NUDIX"/>
    <property type="match status" value="1"/>
</dbReference>
<dbReference type="RefSeq" id="WP_381446365.1">
    <property type="nucleotide sequence ID" value="NZ_JBHSNP010000028.1"/>
</dbReference>
<feature type="domain" description="Nudix hydrolase" evidence="2">
    <location>
        <begin position="7"/>
        <end position="151"/>
    </location>
</feature>
<dbReference type="SUPFAM" id="SSF55811">
    <property type="entry name" value="Nudix"/>
    <property type="match status" value="1"/>
</dbReference>
<accession>A0ABW0U1L1</accession>
<gene>
    <name evidence="3" type="ORF">ACFPTP_14885</name>
</gene>
<protein>
    <submittedName>
        <fullName evidence="3">NUDIX hydrolase</fullName>
    </submittedName>
</protein>
<keyword evidence="1 3" id="KW-0378">Hydrolase</keyword>
<keyword evidence="4" id="KW-1185">Reference proteome</keyword>
<proteinExistence type="predicted"/>
<dbReference type="EMBL" id="JBHSNP010000028">
    <property type="protein sequence ID" value="MFC5604516.1"/>
    <property type="molecule type" value="Genomic_DNA"/>
</dbReference>
<dbReference type="InterPro" id="IPR000086">
    <property type="entry name" value="NUDIX_hydrolase_dom"/>
</dbReference>
<dbReference type="PROSITE" id="PS51462">
    <property type="entry name" value="NUDIX"/>
    <property type="match status" value="1"/>
</dbReference>
<comment type="caution">
    <text evidence="3">The sequence shown here is derived from an EMBL/GenBank/DDBJ whole genome shotgun (WGS) entry which is preliminary data.</text>
</comment>
<evidence type="ECO:0000313" key="3">
    <source>
        <dbReference type="EMBL" id="MFC5604516.1"/>
    </source>
</evidence>
<evidence type="ECO:0000259" key="2">
    <source>
        <dbReference type="PROSITE" id="PS51462"/>
    </source>
</evidence>
<dbReference type="PROSITE" id="PS00893">
    <property type="entry name" value="NUDIX_BOX"/>
    <property type="match status" value="1"/>
</dbReference>
<name>A0ABW0U1L1_9BACL</name>
<organism evidence="3 4">
    <name type="scientific">Sporosarcina koreensis</name>
    <dbReference type="NCBI Taxonomy" id="334735"/>
    <lineage>
        <taxon>Bacteria</taxon>
        <taxon>Bacillati</taxon>
        <taxon>Bacillota</taxon>
        <taxon>Bacilli</taxon>
        <taxon>Bacillales</taxon>
        <taxon>Caryophanaceae</taxon>
        <taxon>Sporosarcina</taxon>
    </lineage>
</organism>
<dbReference type="GO" id="GO:0016787">
    <property type="term" value="F:hydrolase activity"/>
    <property type="evidence" value="ECO:0007669"/>
    <property type="project" value="UniProtKB-KW"/>
</dbReference>
<sequence length="151" mass="17324">MNGEDGKYPIAKVLGILESGRRILVEEFDGEHSKGEGIYYRPIGGSIEFGEKSTNALIREFKEELNVTVEIDKFIGCIDNIFVINEQIGHEIIQIYTVVFVDKENYNRELFEIRENEKVSFAKWVDIMEFLSGEKVLFPDGLVEKLERGIS</sequence>
<evidence type="ECO:0000313" key="4">
    <source>
        <dbReference type="Proteomes" id="UP001596071"/>
    </source>
</evidence>
<dbReference type="Proteomes" id="UP001596071">
    <property type="component" value="Unassembled WGS sequence"/>
</dbReference>
<dbReference type="Gene3D" id="3.90.79.10">
    <property type="entry name" value="Nucleoside Triphosphate Pyrophosphohydrolase"/>
    <property type="match status" value="1"/>
</dbReference>
<dbReference type="InterPro" id="IPR015797">
    <property type="entry name" value="NUDIX_hydrolase-like_dom_sf"/>
</dbReference>
<dbReference type="InterPro" id="IPR020084">
    <property type="entry name" value="NUDIX_hydrolase_CS"/>
</dbReference>